<protein>
    <submittedName>
        <fullName evidence="2">DUF2140 family protein</fullName>
    </submittedName>
</protein>
<organism evidence="2 3">
    <name type="scientific">Falsibacillus albus</name>
    <dbReference type="NCBI Taxonomy" id="2478915"/>
    <lineage>
        <taxon>Bacteria</taxon>
        <taxon>Bacillati</taxon>
        <taxon>Bacillota</taxon>
        <taxon>Bacilli</taxon>
        <taxon>Bacillales</taxon>
        <taxon>Bacillaceae</taxon>
        <taxon>Falsibacillus</taxon>
    </lineage>
</organism>
<dbReference type="Pfam" id="PF09911">
    <property type="entry name" value="DUF2140"/>
    <property type="match status" value="1"/>
</dbReference>
<evidence type="ECO:0000313" key="2">
    <source>
        <dbReference type="EMBL" id="RLQ95185.1"/>
    </source>
</evidence>
<evidence type="ECO:0000256" key="1">
    <source>
        <dbReference type="SAM" id="Phobius"/>
    </source>
</evidence>
<dbReference type="AlphaFoldDB" id="A0A3L7JY10"/>
<dbReference type="RefSeq" id="WP_121680840.1">
    <property type="nucleotide sequence ID" value="NZ_RCVZ01000007.1"/>
</dbReference>
<dbReference type="EMBL" id="RCVZ01000007">
    <property type="protein sequence ID" value="RLQ95185.1"/>
    <property type="molecule type" value="Genomic_DNA"/>
</dbReference>
<keyword evidence="1" id="KW-0812">Transmembrane</keyword>
<dbReference type="Proteomes" id="UP000276770">
    <property type="component" value="Unassembled WGS sequence"/>
</dbReference>
<evidence type="ECO:0000313" key="3">
    <source>
        <dbReference type="Proteomes" id="UP000276770"/>
    </source>
</evidence>
<keyword evidence="3" id="KW-1185">Reference proteome</keyword>
<feature type="transmembrane region" description="Helical" evidence="1">
    <location>
        <begin position="6"/>
        <end position="30"/>
    </location>
</feature>
<dbReference type="InterPro" id="IPR018672">
    <property type="entry name" value="DUF2140"/>
</dbReference>
<reference evidence="2 3" key="1">
    <citation type="submission" date="2018-10" db="EMBL/GenBank/DDBJ databases">
        <title>Falsibacillus sp. genome draft.</title>
        <authorList>
            <person name="Shi S."/>
        </authorList>
    </citation>
    <scope>NUCLEOTIDE SEQUENCE [LARGE SCALE GENOMIC DNA]</scope>
    <source>
        <strain evidence="2 3">GY 10110</strain>
    </source>
</reference>
<keyword evidence="1" id="KW-0472">Membrane</keyword>
<proteinExistence type="predicted"/>
<name>A0A3L7JY10_9BACI</name>
<comment type="caution">
    <text evidence="2">The sequence shown here is derived from an EMBL/GenBank/DDBJ whole genome shotgun (WGS) entry which is preliminary data.</text>
</comment>
<accession>A0A3L7JY10</accession>
<dbReference type="OrthoDB" id="2412610at2"/>
<keyword evidence="1" id="KW-1133">Transmembrane helix</keyword>
<gene>
    <name evidence="2" type="ORF">D9X91_11875</name>
</gene>
<sequence>MKKTKWKAAFITLGIINILIFAVFAGMILMPSKDQPIPKKVPADQEDVQFHINATKEDLNKMINHYIQKEGLNGPIDYSVYLKDDVELYGTIPLFTSNLQLKMTLEPKALDNGDLILKQKSISLGQLDLPVSYVMELIKNKYKLPDWVSIQPNDHLIYVSLQKMKLKSDIKVRADEFNLKDDKIKFTLLVPTN</sequence>